<dbReference type="AlphaFoldDB" id="A0A804J635"/>
<name>A0A804J635_MUSAM</name>
<reference evidence="2" key="1">
    <citation type="submission" date="2021-03" db="EMBL/GenBank/DDBJ databases">
        <authorList>
            <consortium name="Genoscope - CEA"/>
            <person name="William W."/>
        </authorList>
    </citation>
    <scope>NUCLEOTIDE SEQUENCE</scope>
    <source>
        <strain evidence="2">Doubled-haploid Pahang</strain>
    </source>
</reference>
<dbReference type="Gramene" id="Ma05_t18950.1">
    <property type="protein sequence ID" value="Ma05_p18950.1"/>
    <property type="gene ID" value="Ma05_g18950"/>
</dbReference>
<evidence type="ECO:0000256" key="1">
    <source>
        <dbReference type="SAM" id="MobiDB-lite"/>
    </source>
</evidence>
<protein>
    <submittedName>
        <fullName evidence="2">(wild Malaysian banana) hypothetical protein</fullName>
    </submittedName>
</protein>
<evidence type="ECO:0000313" key="3">
    <source>
        <dbReference type="EnsemblPlants" id="Ma05_p18950.1"/>
    </source>
</evidence>
<accession>A0A804J635</accession>
<reference evidence="3" key="2">
    <citation type="submission" date="2021-05" db="UniProtKB">
        <authorList>
            <consortium name="EnsemblPlants"/>
        </authorList>
    </citation>
    <scope>IDENTIFICATION</scope>
    <source>
        <strain evidence="3">subsp. malaccensis</strain>
    </source>
</reference>
<keyword evidence="4" id="KW-1185">Reference proteome</keyword>
<organism evidence="3 4">
    <name type="scientific">Musa acuminata subsp. malaccensis</name>
    <name type="common">Wild banana</name>
    <name type="synonym">Musa malaccensis</name>
    <dbReference type="NCBI Taxonomy" id="214687"/>
    <lineage>
        <taxon>Eukaryota</taxon>
        <taxon>Viridiplantae</taxon>
        <taxon>Streptophyta</taxon>
        <taxon>Embryophyta</taxon>
        <taxon>Tracheophyta</taxon>
        <taxon>Spermatophyta</taxon>
        <taxon>Magnoliopsida</taxon>
        <taxon>Liliopsida</taxon>
        <taxon>Zingiberales</taxon>
        <taxon>Musaceae</taxon>
        <taxon>Musa</taxon>
    </lineage>
</organism>
<dbReference type="EMBL" id="HG996466">
    <property type="protein sequence ID" value="CAG1860363.1"/>
    <property type="molecule type" value="Genomic_DNA"/>
</dbReference>
<evidence type="ECO:0000313" key="4">
    <source>
        <dbReference type="Proteomes" id="UP000012960"/>
    </source>
</evidence>
<dbReference type="OrthoDB" id="1708398at2759"/>
<dbReference type="EnsemblPlants" id="Ma05_t18950.1">
    <property type="protein sequence ID" value="Ma05_p18950.1"/>
    <property type="gene ID" value="Ma05_g18950"/>
</dbReference>
<sequence length="138" mass="15539">MASESWLVERAREELEKLESLHPTRFKYLKLELKSLISQPHSYVVAVDEDSSRPPPTTSPAPTQVSSNRKRKTGPSDNDEDEQAEQHQKKQAQKSLSASGRRGGGGGCMKSESSREMAMRRAEACLRRIQQLKHSLFC</sequence>
<evidence type="ECO:0000313" key="2">
    <source>
        <dbReference type="EMBL" id="CAG1860363.1"/>
    </source>
</evidence>
<dbReference type="KEGG" id="mus:103974516"/>
<proteinExistence type="predicted"/>
<dbReference type="OMA" id="AQYPNQH"/>
<gene>
    <name evidence="2" type="ORF">GSMUA_96670.1</name>
</gene>
<feature type="region of interest" description="Disordered" evidence="1">
    <location>
        <begin position="47"/>
        <end position="119"/>
    </location>
</feature>
<dbReference type="InParanoid" id="A0A804J635"/>
<dbReference type="Proteomes" id="UP000012960">
    <property type="component" value="Unplaced"/>
</dbReference>